<feature type="non-terminal residue" evidence="1">
    <location>
        <position position="110"/>
    </location>
</feature>
<feature type="non-terminal residue" evidence="1">
    <location>
        <position position="1"/>
    </location>
</feature>
<organism evidence="1">
    <name type="scientific">Lygus hesperus</name>
    <name type="common">Western plant bug</name>
    <dbReference type="NCBI Taxonomy" id="30085"/>
    <lineage>
        <taxon>Eukaryota</taxon>
        <taxon>Metazoa</taxon>
        <taxon>Ecdysozoa</taxon>
        <taxon>Arthropoda</taxon>
        <taxon>Hexapoda</taxon>
        <taxon>Insecta</taxon>
        <taxon>Pterygota</taxon>
        <taxon>Neoptera</taxon>
        <taxon>Paraneoptera</taxon>
        <taxon>Hemiptera</taxon>
        <taxon>Heteroptera</taxon>
        <taxon>Panheteroptera</taxon>
        <taxon>Cimicomorpha</taxon>
        <taxon>Miridae</taxon>
        <taxon>Mirini</taxon>
        <taxon>Lygus</taxon>
    </lineage>
</organism>
<gene>
    <name evidence="1" type="ORF">g.97716</name>
</gene>
<protein>
    <recommendedName>
        <fullName evidence="2">DDE Tnp4 domain-containing protein</fullName>
    </recommendedName>
</protein>
<proteinExistence type="predicted"/>
<reference evidence="1" key="1">
    <citation type="journal article" date="2016" name="Gigascience">
        <title>De novo construction of an expanded transcriptome assembly for the western tarnished plant bug, Lygus hesperus.</title>
        <authorList>
            <person name="Tassone E.E."/>
            <person name="Geib S.M."/>
            <person name="Hall B."/>
            <person name="Fabrick J.A."/>
            <person name="Brent C.S."/>
            <person name="Hull J.J."/>
        </authorList>
    </citation>
    <scope>NUCLEOTIDE SEQUENCE</scope>
</reference>
<name>A0A146L7B5_LYGHE</name>
<accession>A0A146L7B5</accession>
<evidence type="ECO:0000313" key="1">
    <source>
        <dbReference type="EMBL" id="JAQ03485.1"/>
    </source>
</evidence>
<dbReference type="EMBL" id="GDHC01015144">
    <property type="protein sequence ID" value="JAQ03485.1"/>
    <property type="molecule type" value="Transcribed_RNA"/>
</dbReference>
<evidence type="ECO:0008006" key="2">
    <source>
        <dbReference type="Google" id="ProtNLM"/>
    </source>
</evidence>
<sequence>TDQQCSENGSRLIYNQRHARAARTSENALGVMVSRFGVLQRSIRVGESVTLVLTCCMIHNLLLSDAFRPVYTPEGYVDTKMPNNTIQLGKWRSKTCQLNTSPIRNEEIDA</sequence>
<dbReference type="AlphaFoldDB" id="A0A146L7B5"/>